<dbReference type="HOGENOM" id="CLU_824823_0_0_1"/>
<sequence length="355" mass="38770">MVDRIVPAASSSGSVLGMQVHVEPWPELGLLWQPGIPAQSLGGWSKREISTAHEAGIFRPNLRGIPGERTPVSGGQEKILARSASASSRATRSGHRRDSSGEMRHRRDSSSGETPPPGLLRRNATTTPGISRRIYGKEAQCKKGEMGTQYIILDMGESFLMGFNGSDENYMCMDQRSRMRRQCLENDGEPRNASAAALMAGRRRWCLPGFGLPRHGDEWIRDHLRTLPNRAEAHLGVRNRRGEPVARLGEGGGDLLDDGNLVRSIGHLASRNLDITPAQQLGWTCIGSTGTAKRRAAVLQMPRTTTGATPCAQPVPKGNKKDMDRSGMERRSVVSFWDEVSCCRIEPSAIALSTL</sequence>
<proteinExistence type="predicted"/>
<feature type="compositionally biased region" description="Low complexity" evidence="1">
    <location>
        <begin position="81"/>
        <end position="91"/>
    </location>
</feature>
<evidence type="ECO:0000256" key="1">
    <source>
        <dbReference type="SAM" id="MobiDB-lite"/>
    </source>
</evidence>
<feature type="region of interest" description="Disordered" evidence="1">
    <location>
        <begin position="80"/>
        <end position="135"/>
    </location>
</feature>
<feature type="region of interest" description="Disordered" evidence="1">
    <location>
        <begin position="302"/>
        <end position="327"/>
    </location>
</feature>
<dbReference type="Gramene" id="OGLUM08G06860.2">
    <property type="protein sequence ID" value="OGLUM08G06860.2"/>
    <property type="gene ID" value="OGLUM08G06860"/>
</dbReference>
<protein>
    <submittedName>
        <fullName evidence="2">Uncharacterized protein</fullName>
    </submittedName>
</protein>
<keyword evidence="3" id="KW-1185">Reference proteome</keyword>
<feature type="compositionally biased region" description="Basic and acidic residues" evidence="1">
    <location>
        <begin position="96"/>
        <end position="110"/>
    </location>
</feature>
<evidence type="ECO:0000313" key="3">
    <source>
        <dbReference type="Proteomes" id="UP000026961"/>
    </source>
</evidence>
<name>A0A0E0ASA6_9ORYZ</name>
<organism evidence="2">
    <name type="scientific">Oryza glumipatula</name>
    <dbReference type="NCBI Taxonomy" id="40148"/>
    <lineage>
        <taxon>Eukaryota</taxon>
        <taxon>Viridiplantae</taxon>
        <taxon>Streptophyta</taxon>
        <taxon>Embryophyta</taxon>
        <taxon>Tracheophyta</taxon>
        <taxon>Spermatophyta</taxon>
        <taxon>Magnoliopsida</taxon>
        <taxon>Liliopsida</taxon>
        <taxon>Poales</taxon>
        <taxon>Poaceae</taxon>
        <taxon>BOP clade</taxon>
        <taxon>Oryzoideae</taxon>
        <taxon>Oryzeae</taxon>
        <taxon>Oryzinae</taxon>
        <taxon>Oryza</taxon>
    </lineage>
</organism>
<evidence type="ECO:0000313" key="2">
    <source>
        <dbReference type="EnsemblPlants" id="OGLUM08G06860.2"/>
    </source>
</evidence>
<dbReference type="Proteomes" id="UP000026961">
    <property type="component" value="Chromosome 8"/>
</dbReference>
<dbReference type="AlphaFoldDB" id="A0A0E0ASA6"/>
<accession>A0A0E0ASA6</accession>
<dbReference type="EnsemblPlants" id="OGLUM08G06860.2">
    <property type="protein sequence ID" value="OGLUM08G06860.2"/>
    <property type="gene ID" value="OGLUM08G06860"/>
</dbReference>
<reference evidence="2" key="1">
    <citation type="submission" date="2015-04" db="UniProtKB">
        <authorList>
            <consortium name="EnsemblPlants"/>
        </authorList>
    </citation>
    <scope>IDENTIFICATION</scope>
</reference>
<reference evidence="2" key="2">
    <citation type="submission" date="2018-05" db="EMBL/GenBank/DDBJ databases">
        <title>OgluRS3 (Oryza glumaepatula Reference Sequence Version 3).</title>
        <authorList>
            <person name="Zhang J."/>
            <person name="Kudrna D."/>
            <person name="Lee S."/>
            <person name="Talag J."/>
            <person name="Welchert J."/>
            <person name="Wing R.A."/>
        </authorList>
    </citation>
    <scope>NUCLEOTIDE SEQUENCE [LARGE SCALE GENOMIC DNA]</scope>
</reference>